<dbReference type="Pfam" id="PF13646">
    <property type="entry name" value="HEAT_2"/>
    <property type="match status" value="1"/>
</dbReference>
<dbReference type="PATRIC" id="fig|61435.5.peg.536"/>
<organism evidence="1 2">
    <name type="scientific">Dehalococcoides mccartyi</name>
    <dbReference type="NCBI Taxonomy" id="61435"/>
    <lineage>
        <taxon>Bacteria</taxon>
        <taxon>Bacillati</taxon>
        <taxon>Chloroflexota</taxon>
        <taxon>Dehalococcoidia</taxon>
        <taxon>Dehalococcoidales</taxon>
        <taxon>Dehalococcoidaceae</taxon>
        <taxon>Dehalococcoides</taxon>
    </lineage>
</organism>
<proteinExistence type="predicted"/>
<dbReference type="AlphaFoldDB" id="A0A0V8M3G9"/>
<dbReference type="Gene3D" id="1.25.10.10">
    <property type="entry name" value="Leucine-rich Repeat Variant"/>
    <property type="match status" value="1"/>
</dbReference>
<accession>A0A0V8M3G9</accession>
<comment type="caution">
    <text evidence="1">The sequence shown here is derived from an EMBL/GenBank/DDBJ whole genome shotgun (WGS) entry which is preliminary data.</text>
</comment>
<dbReference type="InterPro" id="IPR016024">
    <property type="entry name" value="ARM-type_fold"/>
</dbReference>
<dbReference type="RefSeq" id="WP_058292290.1">
    <property type="nucleotide sequence ID" value="NZ_JGYD01000011.1"/>
</dbReference>
<evidence type="ECO:0000313" key="1">
    <source>
        <dbReference type="EMBL" id="KSV18343.1"/>
    </source>
</evidence>
<dbReference type="SUPFAM" id="SSF48371">
    <property type="entry name" value="ARM repeat"/>
    <property type="match status" value="1"/>
</dbReference>
<dbReference type="InterPro" id="IPR011989">
    <property type="entry name" value="ARM-like"/>
</dbReference>
<protein>
    <submittedName>
        <fullName evidence="1">PBS lyase</fullName>
    </submittedName>
</protein>
<keyword evidence="1" id="KW-0456">Lyase</keyword>
<name>A0A0V8M3G9_9CHLR</name>
<dbReference type="Proteomes" id="UP000053577">
    <property type="component" value="Unassembled WGS sequence"/>
</dbReference>
<dbReference type="OrthoDB" id="166400at2"/>
<evidence type="ECO:0000313" key="2">
    <source>
        <dbReference type="Proteomes" id="UP000053577"/>
    </source>
</evidence>
<dbReference type="GO" id="GO:0016829">
    <property type="term" value="F:lyase activity"/>
    <property type="evidence" value="ECO:0007669"/>
    <property type="project" value="UniProtKB-KW"/>
</dbReference>
<gene>
    <name evidence="1" type="ORF">DA01_02660</name>
</gene>
<sequence>MADTTFINQQLELLKDPDGLKRQSARLELEDLGSASVPYLVAKLDEYQGEALWESVKALSRIGDAASAPALVKLLSHEVSDIRWLASLGLIKIGRAAVGPVLRALSLSDARSPFLREEAHHVLTSLRDKALKDDLSGVISALESNSPRSAVPVAAEEALLKLKL</sequence>
<dbReference type="EMBL" id="JGYD01000011">
    <property type="protein sequence ID" value="KSV18343.1"/>
    <property type="molecule type" value="Genomic_DNA"/>
</dbReference>
<reference evidence="1 2" key="1">
    <citation type="journal article" date="2015" name="Sci. Rep.">
        <title>A comparative genomics and reductive dehalogenase gene transcription study of two chloroethene-respiring bacteria, Dehalococcoides mccartyi strains MB and 11a.</title>
        <authorList>
            <person name="Low A."/>
            <person name="Shen Z."/>
            <person name="Cheng D."/>
            <person name="Rogers M.J."/>
            <person name="Lee P.K."/>
            <person name="He J."/>
        </authorList>
    </citation>
    <scope>NUCLEOTIDE SEQUENCE [LARGE SCALE GENOMIC DNA]</scope>
    <source>
        <strain evidence="1 2">MB</strain>
    </source>
</reference>